<evidence type="ECO:0000313" key="11">
    <source>
        <dbReference type="Proteomes" id="UP000537126"/>
    </source>
</evidence>
<dbReference type="GO" id="GO:1990281">
    <property type="term" value="C:efflux pump complex"/>
    <property type="evidence" value="ECO:0007669"/>
    <property type="project" value="TreeGrafter"/>
</dbReference>
<comment type="similarity">
    <text evidence="2">Belongs to the outer membrane factor (OMF) (TC 1.B.17) family.</text>
</comment>
<dbReference type="GO" id="GO:0015562">
    <property type="term" value="F:efflux transmembrane transporter activity"/>
    <property type="evidence" value="ECO:0007669"/>
    <property type="project" value="InterPro"/>
</dbReference>
<proteinExistence type="inferred from homology"/>
<evidence type="ECO:0000256" key="1">
    <source>
        <dbReference type="ARBA" id="ARBA00004442"/>
    </source>
</evidence>
<feature type="chain" id="PRO_5032841831" evidence="9">
    <location>
        <begin position="20"/>
        <end position="487"/>
    </location>
</feature>
<keyword evidence="11" id="KW-1185">Reference proteome</keyword>
<keyword evidence="6" id="KW-0472">Membrane</keyword>
<dbReference type="Pfam" id="PF02321">
    <property type="entry name" value="OEP"/>
    <property type="match status" value="2"/>
</dbReference>
<protein>
    <submittedName>
        <fullName evidence="10">Outer membrane protein TolC</fullName>
    </submittedName>
</protein>
<evidence type="ECO:0000256" key="9">
    <source>
        <dbReference type="SAM" id="SignalP"/>
    </source>
</evidence>
<dbReference type="RefSeq" id="WP_166920325.1">
    <property type="nucleotide sequence ID" value="NZ_JAASRN010000003.1"/>
</dbReference>
<dbReference type="Proteomes" id="UP000537126">
    <property type="component" value="Unassembled WGS sequence"/>
</dbReference>
<comment type="subcellular location">
    <subcellularLocation>
        <location evidence="1">Cell outer membrane</location>
    </subcellularLocation>
</comment>
<feature type="coiled-coil region" evidence="8">
    <location>
        <begin position="287"/>
        <end position="317"/>
    </location>
</feature>
<evidence type="ECO:0000256" key="8">
    <source>
        <dbReference type="SAM" id="Coils"/>
    </source>
</evidence>
<keyword evidence="3" id="KW-0813">Transport</keyword>
<keyword evidence="8" id="KW-0175">Coiled coil</keyword>
<comment type="caution">
    <text evidence="10">The sequence shown here is derived from an EMBL/GenBank/DDBJ whole genome shotgun (WGS) entry which is preliminary data.</text>
</comment>
<organism evidence="10 11">
    <name type="scientific">Thermonema lapsum</name>
    <dbReference type="NCBI Taxonomy" id="28195"/>
    <lineage>
        <taxon>Bacteria</taxon>
        <taxon>Pseudomonadati</taxon>
        <taxon>Bacteroidota</taxon>
        <taxon>Cytophagia</taxon>
        <taxon>Cytophagales</taxon>
        <taxon>Thermonemataceae</taxon>
        <taxon>Thermonema</taxon>
    </lineage>
</organism>
<keyword evidence="5" id="KW-0812">Transmembrane</keyword>
<evidence type="ECO:0000256" key="5">
    <source>
        <dbReference type="ARBA" id="ARBA00022692"/>
    </source>
</evidence>
<keyword evidence="7" id="KW-0998">Cell outer membrane</keyword>
<dbReference type="GO" id="GO:0015288">
    <property type="term" value="F:porin activity"/>
    <property type="evidence" value="ECO:0007669"/>
    <property type="project" value="TreeGrafter"/>
</dbReference>
<dbReference type="InterPro" id="IPR003423">
    <property type="entry name" value="OMP_efflux"/>
</dbReference>
<evidence type="ECO:0000256" key="7">
    <source>
        <dbReference type="ARBA" id="ARBA00023237"/>
    </source>
</evidence>
<gene>
    <name evidence="10" type="ORF">FHS56_002023</name>
</gene>
<accession>A0A846MS50</accession>
<keyword evidence="9" id="KW-0732">Signal</keyword>
<dbReference type="EMBL" id="JAASRN010000003">
    <property type="protein sequence ID" value="NIK74498.1"/>
    <property type="molecule type" value="Genomic_DNA"/>
</dbReference>
<reference evidence="10 11" key="1">
    <citation type="submission" date="2020-03" db="EMBL/GenBank/DDBJ databases">
        <title>Genomic Encyclopedia of Type Strains, Phase IV (KMG-IV): sequencing the most valuable type-strain genomes for metagenomic binning, comparative biology and taxonomic classification.</title>
        <authorList>
            <person name="Goeker M."/>
        </authorList>
    </citation>
    <scope>NUCLEOTIDE SEQUENCE [LARGE SCALE GENOMIC DNA]</scope>
    <source>
        <strain evidence="10 11">DSM 5718</strain>
    </source>
</reference>
<dbReference type="SUPFAM" id="SSF56954">
    <property type="entry name" value="Outer membrane efflux proteins (OEP)"/>
    <property type="match status" value="1"/>
</dbReference>
<evidence type="ECO:0000256" key="2">
    <source>
        <dbReference type="ARBA" id="ARBA00007613"/>
    </source>
</evidence>
<evidence type="ECO:0000313" key="10">
    <source>
        <dbReference type="EMBL" id="NIK74498.1"/>
    </source>
</evidence>
<evidence type="ECO:0000256" key="4">
    <source>
        <dbReference type="ARBA" id="ARBA00022452"/>
    </source>
</evidence>
<evidence type="ECO:0000256" key="6">
    <source>
        <dbReference type="ARBA" id="ARBA00023136"/>
    </source>
</evidence>
<feature type="signal peptide" evidence="9">
    <location>
        <begin position="1"/>
        <end position="19"/>
    </location>
</feature>
<dbReference type="Gene3D" id="1.20.1600.10">
    <property type="entry name" value="Outer membrane efflux proteins (OEP)"/>
    <property type="match status" value="1"/>
</dbReference>
<dbReference type="PANTHER" id="PTHR30026:SF20">
    <property type="entry name" value="OUTER MEMBRANE PROTEIN TOLC"/>
    <property type="match status" value="1"/>
</dbReference>
<dbReference type="AlphaFoldDB" id="A0A846MS50"/>
<dbReference type="PANTHER" id="PTHR30026">
    <property type="entry name" value="OUTER MEMBRANE PROTEIN TOLC"/>
    <property type="match status" value="1"/>
</dbReference>
<sequence length="487" mass="57631">MRLLAIISSLLLPLCTVQAQPWVMSLPDAIERAQKTSLDYEKNRNEWINNYWAFRMHQASLRPRLTFRGDLPDLSRTIVPVIQNDGTETFRARSLASSFAEMALEQPLVPTGGTFFVSSQLSRIDVLSPINTTSYLAYPVVVGIRQPLWGYNHLLWQQRIEPLRYEESRRRFDESMEMIAVKTTELFFNTLLAQKSLEIATLNYKNADTLYSIARARFDLGKISEVELLEIELYYLNSRNARDLAQYEYNYHLLQLKNYLRLEEDTDLQLEVPDWLPSLRVDAQMALEQARQNRAKALNIQRRLLEAEREIARARAERGFRADLYLSFGLSKSAPTLYESYRKVQDQERFRLSLEIPILDWGRGRARIKTALANYHLTKTEAEIEQNEFEQEVILQVQRWNIYSEQIRYAQRAWEVARKRYEIAWQRFRSGQIQLTDLNIAKQEQNEAQRQYLSSLQNLWSAYFVLRMLTLYDFERHRIIEYEVHEE</sequence>
<keyword evidence="4" id="KW-1134">Transmembrane beta strand</keyword>
<name>A0A846MS50_9BACT</name>
<evidence type="ECO:0000256" key="3">
    <source>
        <dbReference type="ARBA" id="ARBA00022448"/>
    </source>
</evidence>
<dbReference type="GO" id="GO:0009279">
    <property type="term" value="C:cell outer membrane"/>
    <property type="evidence" value="ECO:0007669"/>
    <property type="project" value="UniProtKB-SubCell"/>
</dbReference>
<dbReference type="InterPro" id="IPR051906">
    <property type="entry name" value="TolC-like"/>
</dbReference>